<dbReference type="OrthoDB" id="9832987at2"/>
<dbReference type="RefSeq" id="WP_114695283.1">
    <property type="nucleotide sequence ID" value="NZ_QQOH01000002.1"/>
</dbReference>
<gene>
    <name evidence="1" type="ORF">DV711_08690</name>
</gene>
<reference evidence="1 2" key="1">
    <citation type="submission" date="2018-07" db="EMBL/GenBank/DDBJ databases">
        <title>Motiliproteus coralliicola sp. nov., a bacterium isolated from Coral.</title>
        <authorList>
            <person name="Wang G."/>
        </authorList>
    </citation>
    <scope>NUCLEOTIDE SEQUENCE [LARGE SCALE GENOMIC DNA]</scope>
    <source>
        <strain evidence="1 2">C34</strain>
    </source>
</reference>
<dbReference type="Proteomes" id="UP000253769">
    <property type="component" value="Unassembled WGS sequence"/>
</dbReference>
<keyword evidence="2" id="KW-1185">Reference proteome</keyword>
<dbReference type="EMBL" id="QQOH01000002">
    <property type="protein sequence ID" value="RDE22650.1"/>
    <property type="molecule type" value="Genomic_DNA"/>
</dbReference>
<dbReference type="AlphaFoldDB" id="A0A369WKR1"/>
<proteinExistence type="predicted"/>
<comment type="caution">
    <text evidence="1">The sequence shown here is derived from an EMBL/GenBank/DDBJ whole genome shotgun (WGS) entry which is preliminary data.</text>
</comment>
<sequence length="192" mass="20843">MSPEEAIKQLDQILRGKYSDITILPSGICSRTIQIPFKSGSALQYTLTLFVEVEMAPTTGVATAIRISHPPGHSWESTPEEMNSATGNLRTLFDMITDLGKEYLTRERQTLKVLNNQELGKQLSRLCQANGGDGAADDADEFVIRKGQAQVTVKIIEDKTASPHAAINMTVNGIDSKDLLSAVKVLLQNAAS</sequence>
<name>A0A369WKR1_9GAMM</name>
<organism evidence="1 2">
    <name type="scientific">Motiliproteus coralliicola</name>
    <dbReference type="NCBI Taxonomy" id="2283196"/>
    <lineage>
        <taxon>Bacteria</taxon>
        <taxon>Pseudomonadati</taxon>
        <taxon>Pseudomonadota</taxon>
        <taxon>Gammaproteobacteria</taxon>
        <taxon>Oceanospirillales</taxon>
        <taxon>Oceanospirillaceae</taxon>
        <taxon>Motiliproteus</taxon>
    </lineage>
</organism>
<evidence type="ECO:0000313" key="1">
    <source>
        <dbReference type="EMBL" id="RDE22650.1"/>
    </source>
</evidence>
<evidence type="ECO:0000313" key="2">
    <source>
        <dbReference type="Proteomes" id="UP000253769"/>
    </source>
</evidence>
<accession>A0A369WKR1</accession>
<protein>
    <submittedName>
        <fullName evidence="1">Uncharacterized protein</fullName>
    </submittedName>
</protein>